<feature type="binding site" evidence="5">
    <location>
        <position position="67"/>
    </location>
    <ligand>
        <name>Mn(2+)</name>
        <dbReference type="ChEBI" id="CHEBI:29035"/>
    </ligand>
</feature>
<dbReference type="EMBL" id="JACHNY010000008">
    <property type="protein sequence ID" value="MBB4619153.1"/>
    <property type="molecule type" value="Genomic_DNA"/>
</dbReference>
<dbReference type="SUPFAM" id="SSF54719">
    <property type="entry name" value="Fe,Mn superoxide dismutase (SOD), C-terminal domain"/>
    <property type="match status" value="1"/>
</dbReference>
<protein>
    <recommendedName>
        <fullName evidence="2">superoxide dismutase</fullName>
        <ecNumber evidence="2">1.15.1.1</ecNumber>
    </recommendedName>
</protein>
<dbReference type="InterPro" id="IPR006311">
    <property type="entry name" value="TAT_signal"/>
</dbReference>
<dbReference type="InterPro" id="IPR019832">
    <property type="entry name" value="Mn/Fe_SOD_C"/>
</dbReference>
<dbReference type="InterPro" id="IPR001189">
    <property type="entry name" value="Mn/Fe_SOD"/>
</dbReference>
<evidence type="ECO:0000256" key="3">
    <source>
        <dbReference type="ARBA" id="ARBA00022723"/>
    </source>
</evidence>
<evidence type="ECO:0000256" key="1">
    <source>
        <dbReference type="ARBA" id="ARBA00008714"/>
    </source>
</evidence>
<dbReference type="GO" id="GO:0046872">
    <property type="term" value="F:metal ion binding"/>
    <property type="evidence" value="ECO:0007669"/>
    <property type="project" value="UniProtKB-KW"/>
</dbReference>
<dbReference type="InterPro" id="IPR050265">
    <property type="entry name" value="Fe/Mn_Superoxide_Dismutase"/>
</dbReference>
<evidence type="ECO:0000259" key="6">
    <source>
        <dbReference type="Pfam" id="PF02777"/>
    </source>
</evidence>
<dbReference type="PIRSF" id="PIRSF000349">
    <property type="entry name" value="SODismutase"/>
    <property type="match status" value="1"/>
</dbReference>
<dbReference type="EC" id="1.15.1.1" evidence="2"/>
<dbReference type="Proteomes" id="UP000574769">
    <property type="component" value="Unassembled WGS sequence"/>
</dbReference>
<accession>A0A7W7AL94</accession>
<feature type="binding site" evidence="5">
    <location>
        <position position="198"/>
    </location>
    <ligand>
        <name>Mn(2+)</name>
        <dbReference type="ChEBI" id="CHEBI:29035"/>
    </ligand>
</feature>
<dbReference type="AlphaFoldDB" id="A0A7W7AL94"/>
<dbReference type="PANTHER" id="PTHR11404:SF6">
    <property type="entry name" value="SUPEROXIDE DISMUTASE [MN], MITOCHONDRIAL"/>
    <property type="match status" value="1"/>
</dbReference>
<dbReference type="PANTHER" id="PTHR11404">
    <property type="entry name" value="SUPEROXIDE DISMUTASE 2"/>
    <property type="match status" value="1"/>
</dbReference>
<keyword evidence="8" id="KW-1185">Reference proteome</keyword>
<feature type="binding site" evidence="5">
    <location>
        <position position="116"/>
    </location>
    <ligand>
        <name>Mn(2+)</name>
        <dbReference type="ChEBI" id="CHEBI:29035"/>
    </ligand>
</feature>
<keyword evidence="3 5" id="KW-0479">Metal-binding</keyword>
<proteinExistence type="inferred from homology"/>
<feature type="binding site" evidence="5">
    <location>
        <position position="202"/>
    </location>
    <ligand>
        <name>Mn(2+)</name>
        <dbReference type="ChEBI" id="CHEBI:29035"/>
    </ligand>
</feature>
<evidence type="ECO:0000313" key="8">
    <source>
        <dbReference type="Proteomes" id="UP000574769"/>
    </source>
</evidence>
<organism evidence="7 8">
    <name type="scientific">Sphingomonas abaci</name>
    <dbReference type="NCBI Taxonomy" id="237611"/>
    <lineage>
        <taxon>Bacteria</taxon>
        <taxon>Pseudomonadati</taxon>
        <taxon>Pseudomonadota</taxon>
        <taxon>Alphaproteobacteria</taxon>
        <taxon>Sphingomonadales</taxon>
        <taxon>Sphingomonadaceae</taxon>
        <taxon>Sphingomonas</taxon>
    </lineage>
</organism>
<feature type="domain" description="Manganese/iron superoxide dismutase C-terminal" evidence="6">
    <location>
        <begin position="131"/>
        <end position="231"/>
    </location>
</feature>
<dbReference type="PROSITE" id="PS51318">
    <property type="entry name" value="TAT"/>
    <property type="match status" value="1"/>
</dbReference>
<name>A0A7W7AL94_9SPHN</name>
<evidence type="ECO:0000256" key="2">
    <source>
        <dbReference type="ARBA" id="ARBA00012682"/>
    </source>
</evidence>
<comment type="similarity">
    <text evidence="1">Belongs to the iron/manganese superoxide dismutase family.</text>
</comment>
<keyword evidence="4 7" id="KW-0560">Oxidoreductase</keyword>
<evidence type="ECO:0000256" key="5">
    <source>
        <dbReference type="PIRSR" id="PIRSR000349-1"/>
    </source>
</evidence>
<dbReference type="Gene3D" id="3.55.40.20">
    <property type="entry name" value="Iron/manganese superoxide dismutase, C-terminal domain"/>
    <property type="match status" value="1"/>
</dbReference>
<reference evidence="7 8" key="1">
    <citation type="submission" date="2020-08" db="EMBL/GenBank/DDBJ databases">
        <title>Genomic Encyclopedia of Type Strains, Phase IV (KMG-IV): sequencing the most valuable type-strain genomes for metagenomic binning, comparative biology and taxonomic classification.</title>
        <authorList>
            <person name="Goeker M."/>
        </authorList>
    </citation>
    <scope>NUCLEOTIDE SEQUENCE [LARGE SCALE GENOMIC DNA]</scope>
    <source>
        <strain evidence="7 8">DSM 15867</strain>
    </source>
</reference>
<evidence type="ECO:0000313" key="7">
    <source>
        <dbReference type="EMBL" id="MBB4619153.1"/>
    </source>
</evidence>
<dbReference type="InterPro" id="IPR036314">
    <property type="entry name" value="SOD_C_sf"/>
</dbReference>
<comment type="caution">
    <text evidence="7">The sequence shown here is derived from an EMBL/GenBank/DDBJ whole genome shotgun (WGS) entry which is preliminary data.</text>
</comment>
<dbReference type="SUPFAM" id="SSF46609">
    <property type="entry name" value="Fe,Mn superoxide dismutase (SOD), N-terminal domain"/>
    <property type="match status" value="1"/>
</dbReference>
<dbReference type="Pfam" id="PF02777">
    <property type="entry name" value="Sod_Fe_C"/>
    <property type="match status" value="1"/>
</dbReference>
<evidence type="ECO:0000256" key="4">
    <source>
        <dbReference type="ARBA" id="ARBA00023002"/>
    </source>
</evidence>
<sequence length="239" mass="25397">MNSGEKSMDAIDRRAALGLGIAAGAASLGGPVAAQAPANPAPAFTPRPLPFDAATLPGLSAKLLTSHHDNNYIGAVKRLGAIKAEFARLDPMTAPGFTLNGLKREELIAWNSMILHEIYFAGLGGASRPGARLSQAIERDFGSHARWAAEFTGMGKALAAGSGWVLLTWSERDGRLTNQWAADHTMTLAGGTPLLALDMYEHAYAIDYGAKAGDYVDTYMKVLSWDAASRRFERLAAPI</sequence>
<dbReference type="GO" id="GO:0004784">
    <property type="term" value="F:superoxide dismutase activity"/>
    <property type="evidence" value="ECO:0007669"/>
    <property type="project" value="UniProtKB-EC"/>
</dbReference>
<dbReference type="InterPro" id="IPR036324">
    <property type="entry name" value="Mn/Fe_SOD_N_sf"/>
</dbReference>
<gene>
    <name evidence="7" type="ORF">GGQ96_003306</name>
</gene>